<feature type="domain" description="Retrotransposon Copia-like N-terminal" evidence="1">
    <location>
        <begin position="8"/>
        <end position="54"/>
    </location>
</feature>
<name>A0A1Q3CYE4_CEPFO</name>
<sequence>ASSPYYVHHSNNLGIMLVSQDLTGDNYSTWSRSISMALEAKNKLGFIIGLVGKPLVDSSLFPYWSRCNSMALSRILNSVSKDIATSVIFMKDAREDELTDSNSLPTYTCGVIQEINALQQRDRLLQFLTGLNDSYTAIRSQIMLMNPLPTVNKAYSLVL</sequence>
<dbReference type="EMBL" id="BDDD01003473">
    <property type="protein sequence ID" value="GAV85175.1"/>
    <property type="molecule type" value="Genomic_DNA"/>
</dbReference>
<organism evidence="3 4">
    <name type="scientific">Cephalotus follicularis</name>
    <name type="common">Albany pitcher plant</name>
    <dbReference type="NCBI Taxonomy" id="3775"/>
    <lineage>
        <taxon>Eukaryota</taxon>
        <taxon>Viridiplantae</taxon>
        <taxon>Streptophyta</taxon>
        <taxon>Embryophyta</taxon>
        <taxon>Tracheophyta</taxon>
        <taxon>Spermatophyta</taxon>
        <taxon>Magnoliopsida</taxon>
        <taxon>eudicotyledons</taxon>
        <taxon>Gunneridae</taxon>
        <taxon>Pentapetalae</taxon>
        <taxon>rosids</taxon>
        <taxon>fabids</taxon>
        <taxon>Oxalidales</taxon>
        <taxon>Cephalotaceae</taxon>
        <taxon>Cephalotus</taxon>
    </lineage>
</organism>
<dbReference type="AlphaFoldDB" id="A0A1Q3CYE4"/>
<dbReference type="PANTHER" id="PTHR37610">
    <property type="entry name" value="CCHC-TYPE DOMAIN-CONTAINING PROTEIN"/>
    <property type="match status" value="1"/>
</dbReference>
<proteinExistence type="predicted"/>
<feature type="non-terminal residue" evidence="3">
    <location>
        <position position="1"/>
    </location>
</feature>
<dbReference type="Pfam" id="PF14244">
    <property type="entry name" value="Retrotran_gag_3"/>
    <property type="match status" value="1"/>
</dbReference>
<reference evidence="3" key="2">
    <citation type="journal article" date="2017" name="Nat. Ecol. Evol.">
        <title>Genome of the pitcher plant Cephalotus reveals genetic changes associated with carnivory.</title>
        <authorList>
            <person name="Fukushima K."/>
            <person name="Fang X."/>
            <person name="Alvarez-Ponce D."/>
            <person name="Cai H."/>
            <person name="Carretero-Paulet L."/>
            <person name="Chen C."/>
            <person name="Chang T."/>
            <person name="Farr K.M."/>
            <person name="Fujita T."/>
            <person name="Hiwatashi Y."/>
            <person name="Hoshi Y."/>
            <person name="Imai T."/>
            <person name="Kasahara M."/>
            <person name="Librado P."/>
            <person name="Mao L."/>
            <person name="Mori H."/>
            <person name="Nishiyama T."/>
            <person name="Nozawa M."/>
            <person name="Palfalvi G."/>
            <person name="Pollard S.T."/>
            <person name="Rozas J."/>
            <person name="Sanchez-Gracia A."/>
            <person name="Sankoff D."/>
            <person name="Shibata T.F."/>
            <person name="Shigenobu S."/>
            <person name="Sumikawa N."/>
            <person name="Uzawa T."/>
            <person name="Xie M."/>
            <person name="Zheng C."/>
            <person name="Pollock D.D."/>
            <person name="Albert V.A."/>
            <person name="Li S."/>
            <person name="Hasebe M."/>
        </authorList>
    </citation>
    <scope>NUCLEOTIDE SEQUENCE</scope>
    <source>
        <strain evidence="3">St1</strain>
    </source>
</reference>
<dbReference type="InterPro" id="IPR029472">
    <property type="entry name" value="Copia-like_N"/>
</dbReference>
<evidence type="ECO:0000259" key="1">
    <source>
        <dbReference type="Pfam" id="PF14244"/>
    </source>
</evidence>
<dbReference type="PANTHER" id="PTHR37610:SF97">
    <property type="entry name" value="RETROTRANSPOSON GAG DOMAIN-CONTAINING PROTEIN"/>
    <property type="match status" value="1"/>
</dbReference>
<evidence type="ECO:0000313" key="3">
    <source>
        <dbReference type="EMBL" id="GAV85175.1"/>
    </source>
</evidence>
<feature type="non-terminal residue" evidence="3">
    <location>
        <position position="159"/>
    </location>
</feature>
<reference evidence="4" key="1">
    <citation type="submission" date="2016-04" db="EMBL/GenBank/DDBJ databases">
        <title>Cephalotus genome sequencing.</title>
        <authorList>
            <person name="Fukushima K."/>
            <person name="Hasebe M."/>
            <person name="Fang X."/>
        </authorList>
    </citation>
    <scope>NUCLEOTIDE SEQUENCE [LARGE SCALE GENOMIC DNA]</scope>
    <source>
        <strain evidence="4">cv. St1</strain>
    </source>
</reference>
<gene>
    <name evidence="2" type="ORF">CFOL_v3_22852</name>
    <name evidence="3" type="ORF">CFOL_v3_28613</name>
</gene>
<dbReference type="EMBL" id="BDDD01001971">
    <property type="protein sequence ID" value="GAV79387.1"/>
    <property type="molecule type" value="Genomic_DNA"/>
</dbReference>
<comment type="caution">
    <text evidence="3">The sequence shown here is derived from an EMBL/GenBank/DDBJ whole genome shotgun (WGS) entry which is preliminary data.</text>
</comment>
<evidence type="ECO:0000313" key="4">
    <source>
        <dbReference type="Proteomes" id="UP000187406"/>
    </source>
</evidence>
<accession>A0A1Q3CYE4</accession>
<evidence type="ECO:0000313" key="2">
    <source>
        <dbReference type="EMBL" id="GAV79387.1"/>
    </source>
</evidence>
<dbReference type="Proteomes" id="UP000187406">
    <property type="component" value="Unassembled WGS sequence"/>
</dbReference>
<dbReference type="OrthoDB" id="5544992at2759"/>
<protein>
    <submittedName>
        <fullName evidence="3">UBN2_3 domain-containing protein</fullName>
    </submittedName>
</protein>
<keyword evidence="4" id="KW-1185">Reference proteome</keyword>